<keyword evidence="2 9" id="KW-0808">Transferase</keyword>
<protein>
    <submittedName>
        <fullName evidence="9">Molybdenum cofactor guanylyltransferase</fullName>
    </submittedName>
</protein>
<keyword evidence="10" id="KW-1185">Reference proteome</keyword>
<dbReference type="PANTHER" id="PTHR19136:SF81">
    <property type="entry name" value="MOLYBDENUM COFACTOR GUANYLYLTRANSFERASE"/>
    <property type="match status" value="1"/>
</dbReference>
<keyword evidence="5" id="KW-0460">Magnesium</keyword>
<evidence type="ECO:0000256" key="4">
    <source>
        <dbReference type="ARBA" id="ARBA00022741"/>
    </source>
</evidence>
<dbReference type="OrthoDB" id="28434at2157"/>
<dbReference type="Pfam" id="PF12804">
    <property type="entry name" value="NTP_transf_3"/>
    <property type="match status" value="1"/>
</dbReference>
<comment type="caution">
    <text evidence="9">The sequence shown here is derived from an EMBL/GenBank/DDBJ whole genome shotgun (WGS) entry which is preliminary data.</text>
</comment>
<evidence type="ECO:0000256" key="5">
    <source>
        <dbReference type="ARBA" id="ARBA00022842"/>
    </source>
</evidence>
<keyword evidence="6" id="KW-0342">GTP-binding</keyword>
<dbReference type="CDD" id="cd02503">
    <property type="entry name" value="MobA"/>
    <property type="match status" value="1"/>
</dbReference>
<accession>A0A483CNE4</accession>
<evidence type="ECO:0000256" key="6">
    <source>
        <dbReference type="ARBA" id="ARBA00023134"/>
    </source>
</evidence>
<proteinExistence type="predicted"/>
<gene>
    <name evidence="9" type="ORF">CUJ86_08930</name>
</gene>
<organism evidence="9 10">
    <name type="scientific">Methanofollis fontis</name>
    <dbReference type="NCBI Taxonomy" id="2052832"/>
    <lineage>
        <taxon>Archaea</taxon>
        <taxon>Methanobacteriati</taxon>
        <taxon>Methanobacteriota</taxon>
        <taxon>Stenosarchaea group</taxon>
        <taxon>Methanomicrobia</taxon>
        <taxon>Methanomicrobiales</taxon>
        <taxon>Methanomicrobiaceae</taxon>
        <taxon>Methanofollis</taxon>
    </lineage>
</organism>
<dbReference type="SUPFAM" id="SSF53448">
    <property type="entry name" value="Nucleotide-diphospho-sugar transferases"/>
    <property type="match status" value="1"/>
</dbReference>
<dbReference type="InterPro" id="IPR025877">
    <property type="entry name" value="MobA-like_NTP_Trfase"/>
</dbReference>
<dbReference type="GO" id="GO:0016779">
    <property type="term" value="F:nucleotidyltransferase activity"/>
    <property type="evidence" value="ECO:0007669"/>
    <property type="project" value="UniProtKB-KW"/>
</dbReference>
<dbReference type="RefSeq" id="WP_130647210.1">
    <property type="nucleotide sequence ID" value="NZ_PGCL01000003.1"/>
</dbReference>
<evidence type="ECO:0000256" key="1">
    <source>
        <dbReference type="ARBA" id="ARBA00022490"/>
    </source>
</evidence>
<keyword evidence="7" id="KW-0501">Molybdenum cofactor biosynthesis</keyword>
<keyword evidence="9" id="KW-0548">Nucleotidyltransferase</keyword>
<sequence>MRTGIVLVGGEARRAGGMEKYFFEVCGRTFIDRLLETLRGVVDEIVIVARDEEQCNRFAPYSYVRCIPDLRKGLGPIGGLHAGCLAAHGDLLFVVACDMPCINGDVIEVLFSTLGERDAVIPRWDGEMYEPLHAVYRRSALQEYLREHESLSLRSMVDSLDAVFLPVESFRSIDPDLLTFTNINHIHDLERFRMEMEGVIHKEVANTDSPL</sequence>
<dbReference type="GO" id="GO:0006777">
    <property type="term" value="P:Mo-molybdopterin cofactor biosynthetic process"/>
    <property type="evidence" value="ECO:0007669"/>
    <property type="project" value="UniProtKB-KW"/>
</dbReference>
<evidence type="ECO:0000259" key="8">
    <source>
        <dbReference type="Pfam" id="PF12804"/>
    </source>
</evidence>
<keyword evidence="3" id="KW-0479">Metal-binding</keyword>
<reference evidence="9 10" key="1">
    <citation type="submission" date="2017-11" db="EMBL/GenBank/DDBJ databases">
        <title>Isolation and Characterization of Methanofollis Species from Methane Seep Offshore SW Taiwan.</title>
        <authorList>
            <person name="Teng N.-H."/>
            <person name="Lai M.-C."/>
            <person name="Chen S.-C."/>
        </authorList>
    </citation>
    <scope>NUCLEOTIDE SEQUENCE [LARGE SCALE GENOMIC DNA]</scope>
    <source>
        <strain evidence="9 10">FWC-SCC2</strain>
    </source>
</reference>
<dbReference type="InterPro" id="IPR029044">
    <property type="entry name" value="Nucleotide-diphossugar_trans"/>
</dbReference>
<dbReference type="Proteomes" id="UP000292580">
    <property type="component" value="Unassembled WGS sequence"/>
</dbReference>
<evidence type="ECO:0000256" key="7">
    <source>
        <dbReference type="ARBA" id="ARBA00023150"/>
    </source>
</evidence>
<dbReference type="AlphaFoldDB" id="A0A483CNE4"/>
<keyword evidence="1" id="KW-0963">Cytoplasm</keyword>
<evidence type="ECO:0000256" key="2">
    <source>
        <dbReference type="ARBA" id="ARBA00022679"/>
    </source>
</evidence>
<feature type="domain" description="MobA-like NTP transferase" evidence="8">
    <location>
        <begin position="4"/>
        <end position="161"/>
    </location>
</feature>
<evidence type="ECO:0000313" key="10">
    <source>
        <dbReference type="Proteomes" id="UP000292580"/>
    </source>
</evidence>
<keyword evidence="4" id="KW-0547">Nucleotide-binding</keyword>
<dbReference type="PANTHER" id="PTHR19136">
    <property type="entry name" value="MOLYBDENUM COFACTOR GUANYLYLTRANSFERASE"/>
    <property type="match status" value="1"/>
</dbReference>
<dbReference type="EMBL" id="PGCL01000003">
    <property type="protein sequence ID" value="TAJ44142.1"/>
    <property type="molecule type" value="Genomic_DNA"/>
</dbReference>
<evidence type="ECO:0000256" key="3">
    <source>
        <dbReference type="ARBA" id="ARBA00022723"/>
    </source>
</evidence>
<name>A0A483CNE4_9EURY</name>
<dbReference type="GO" id="GO:0046872">
    <property type="term" value="F:metal ion binding"/>
    <property type="evidence" value="ECO:0007669"/>
    <property type="project" value="UniProtKB-KW"/>
</dbReference>
<dbReference type="Gene3D" id="3.90.550.10">
    <property type="entry name" value="Spore Coat Polysaccharide Biosynthesis Protein SpsA, Chain A"/>
    <property type="match status" value="1"/>
</dbReference>
<evidence type="ECO:0000313" key="9">
    <source>
        <dbReference type="EMBL" id="TAJ44142.1"/>
    </source>
</evidence>
<dbReference type="GO" id="GO:0005525">
    <property type="term" value="F:GTP binding"/>
    <property type="evidence" value="ECO:0007669"/>
    <property type="project" value="UniProtKB-KW"/>
</dbReference>
<dbReference type="InterPro" id="IPR013482">
    <property type="entry name" value="Molybde_CF_guanTrfase"/>
</dbReference>